<protein>
    <submittedName>
        <fullName evidence="1">Uncharacterized protein</fullName>
    </submittedName>
</protein>
<sequence>MKIILNFEMATKVQNGSGKLGKKLYLVSAEDVGNFGGYDTWDSFIACTDSKDEARRMYPDGMLDENDVSVNWEPRRRSECWIDFEDIDKLNVTYLGRAHNVVKGVVLASFHAG</sequence>
<accession>A0A481YSE2</accession>
<name>A0A481YSE2_9VIRU</name>
<proteinExistence type="predicted"/>
<evidence type="ECO:0000313" key="1">
    <source>
        <dbReference type="EMBL" id="QBK85877.1"/>
    </source>
</evidence>
<organism evidence="1">
    <name type="scientific">Marseillevirus LCMAC101</name>
    <dbReference type="NCBI Taxonomy" id="2506602"/>
    <lineage>
        <taxon>Viruses</taxon>
        <taxon>Varidnaviria</taxon>
        <taxon>Bamfordvirae</taxon>
        <taxon>Nucleocytoviricota</taxon>
        <taxon>Megaviricetes</taxon>
        <taxon>Pimascovirales</taxon>
        <taxon>Pimascovirales incertae sedis</taxon>
        <taxon>Marseilleviridae</taxon>
    </lineage>
</organism>
<dbReference type="EMBL" id="MK500328">
    <property type="protein sequence ID" value="QBK85877.1"/>
    <property type="molecule type" value="Genomic_DNA"/>
</dbReference>
<reference evidence="1" key="1">
    <citation type="journal article" date="2019" name="MBio">
        <title>Virus Genomes from Deep Sea Sediments Expand the Ocean Megavirome and Support Independent Origins of Viral Gigantism.</title>
        <authorList>
            <person name="Backstrom D."/>
            <person name="Yutin N."/>
            <person name="Jorgensen S.L."/>
            <person name="Dharamshi J."/>
            <person name="Homa F."/>
            <person name="Zaremba-Niedwiedzka K."/>
            <person name="Spang A."/>
            <person name="Wolf Y.I."/>
            <person name="Koonin E.V."/>
            <person name="Ettema T.J."/>
        </authorList>
    </citation>
    <scope>NUCLEOTIDE SEQUENCE</scope>
</reference>
<gene>
    <name evidence="1" type="ORF">LCMAC101_04720</name>
</gene>